<feature type="signal peptide" evidence="6">
    <location>
        <begin position="1"/>
        <end position="21"/>
    </location>
</feature>
<dbReference type="GO" id="GO:0030247">
    <property type="term" value="F:polysaccharide binding"/>
    <property type="evidence" value="ECO:0007669"/>
    <property type="project" value="InterPro"/>
</dbReference>
<evidence type="ECO:0000256" key="3">
    <source>
        <dbReference type="ARBA" id="ARBA00022741"/>
    </source>
</evidence>
<evidence type="ECO:0000256" key="2">
    <source>
        <dbReference type="ARBA" id="ARBA00022729"/>
    </source>
</evidence>
<feature type="chain" id="PRO_5040154499" description="Protein kinase domain-containing protein" evidence="6">
    <location>
        <begin position="22"/>
        <end position="642"/>
    </location>
</feature>
<dbReference type="PROSITE" id="PS50011">
    <property type="entry name" value="PROTEIN_KINASE_DOM"/>
    <property type="match status" value="1"/>
</dbReference>
<dbReference type="Gene3D" id="3.30.200.20">
    <property type="entry name" value="Phosphorylase Kinase, domain 1"/>
    <property type="match status" value="1"/>
</dbReference>
<accession>A0A9Q1K5R1</accession>
<keyword evidence="3" id="KW-0547">Nucleotide-binding</keyword>
<dbReference type="Pfam" id="PF07714">
    <property type="entry name" value="PK_Tyr_Ser-Thr"/>
    <property type="match status" value="1"/>
</dbReference>
<dbReference type="EMBL" id="JAKOGI010000323">
    <property type="protein sequence ID" value="KAJ8436915.1"/>
    <property type="molecule type" value="Genomic_DNA"/>
</dbReference>
<comment type="subcellular location">
    <subcellularLocation>
        <location evidence="1">Membrane</location>
        <topology evidence="1">Single-pass membrane protein</topology>
    </subcellularLocation>
</comment>
<reference evidence="8" key="1">
    <citation type="submission" date="2022-04" db="EMBL/GenBank/DDBJ databases">
        <title>Carnegiea gigantea Genome sequencing and assembly v2.</title>
        <authorList>
            <person name="Copetti D."/>
            <person name="Sanderson M.J."/>
            <person name="Burquez A."/>
            <person name="Wojciechowski M.F."/>
        </authorList>
    </citation>
    <scope>NUCLEOTIDE SEQUENCE</scope>
    <source>
        <strain evidence="8">SGP5-SGP5p</strain>
        <tissue evidence="8">Aerial part</tissue>
    </source>
</reference>
<dbReference type="SUPFAM" id="SSF56112">
    <property type="entry name" value="Protein kinase-like (PK-like)"/>
    <property type="match status" value="1"/>
</dbReference>
<dbReference type="PANTHER" id="PTHR46008">
    <property type="entry name" value="LEAF RUST 10 DISEASE-RESISTANCE LOCUS RECEPTOR-LIKE PROTEIN KINASE-LIKE 1.4"/>
    <property type="match status" value="1"/>
</dbReference>
<dbReference type="InterPro" id="IPR000719">
    <property type="entry name" value="Prot_kinase_dom"/>
</dbReference>
<keyword evidence="5" id="KW-1133">Transmembrane helix</keyword>
<proteinExistence type="predicted"/>
<keyword evidence="2 6" id="KW-0732">Signal</keyword>
<feature type="transmembrane region" description="Helical" evidence="5">
    <location>
        <begin position="296"/>
        <end position="316"/>
    </location>
</feature>
<dbReference type="OrthoDB" id="1847747at2759"/>
<evidence type="ECO:0000313" key="9">
    <source>
        <dbReference type="Proteomes" id="UP001153076"/>
    </source>
</evidence>
<dbReference type="GO" id="GO:0016020">
    <property type="term" value="C:membrane"/>
    <property type="evidence" value="ECO:0007669"/>
    <property type="project" value="UniProtKB-SubCell"/>
</dbReference>
<dbReference type="Proteomes" id="UP001153076">
    <property type="component" value="Unassembled WGS sequence"/>
</dbReference>
<keyword evidence="5" id="KW-0812">Transmembrane</keyword>
<evidence type="ECO:0000256" key="5">
    <source>
        <dbReference type="SAM" id="Phobius"/>
    </source>
</evidence>
<keyword evidence="4" id="KW-0067">ATP-binding</keyword>
<dbReference type="InterPro" id="IPR011009">
    <property type="entry name" value="Kinase-like_dom_sf"/>
</dbReference>
<dbReference type="Gene3D" id="1.10.510.10">
    <property type="entry name" value="Transferase(Phosphotransferase) domain 1"/>
    <property type="match status" value="2"/>
</dbReference>
<organism evidence="8 9">
    <name type="scientific">Carnegiea gigantea</name>
    <dbReference type="NCBI Taxonomy" id="171969"/>
    <lineage>
        <taxon>Eukaryota</taxon>
        <taxon>Viridiplantae</taxon>
        <taxon>Streptophyta</taxon>
        <taxon>Embryophyta</taxon>
        <taxon>Tracheophyta</taxon>
        <taxon>Spermatophyta</taxon>
        <taxon>Magnoliopsida</taxon>
        <taxon>eudicotyledons</taxon>
        <taxon>Gunneridae</taxon>
        <taxon>Pentapetalae</taxon>
        <taxon>Caryophyllales</taxon>
        <taxon>Cactineae</taxon>
        <taxon>Cactaceae</taxon>
        <taxon>Cactoideae</taxon>
        <taxon>Echinocereeae</taxon>
        <taxon>Carnegiea</taxon>
    </lineage>
</organism>
<keyword evidence="9" id="KW-1185">Reference proteome</keyword>
<protein>
    <recommendedName>
        <fullName evidence="7">Protein kinase domain-containing protein</fullName>
    </recommendedName>
</protein>
<evidence type="ECO:0000256" key="6">
    <source>
        <dbReference type="SAM" id="SignalP"/>
    </source>
</evidence>
<evidence type="ECO:0000313" key="8">
    <source>
        <dbReference type="EMBL" id="KAJ8436915.1"/>
    </source>
</evidence>
<evidence type="ECO:0000256" key="1">
    <source>
        <dbReference type="ARBA" id="ARBA00004167"/>
    </source>
</evidence>
<evidence type="ECO:0000256" key="4">
    <source>
        <dbReference type="ARBA" id="ARBA00022840"/>
    </source>
</evidence>
<comment type="caution">
    <text evidence="8">The sequence shown here is derived from an EMBL/GenBank/DDBJ whole genome shotgun (WGS) entry which is preliminary data.</text>
</comment>
<gene>
    <name evidence="8" type="ORF">Cgig2_017340</name>
</gene>
<feature type="domain" description="Protein kinase" evidence="7">
    <location>
        <begin position="362"/>
        <end position="629"/>
    </location>
</feature>
<evidence type="ECO:0000259" key="7">
    <source>
        <dbReference type="PROSITE" id="PS50011"/>
    </source>
</evidence>
<name>A0A9Q1K5R1_9CARY</name>
<keyword evidence="5" id="KW-0472">Membrane</keyword>
<dbReference type="GO" id="GO:0005524">
    <property type="term" value="F:ATP binding"/>
    <property type="evidence" value="ECO:0007669"/>
    <property type="project" value="UniProtKB-KW"/>
</dbReference>
<sequence>MPSFVYLLLFTLFLTLRHLGARPISHSLRKSQLKPQDSTFDHQCNETCGGFQVPYPFYVKNASCGWSKSPFSDSFQLSCLNSTSLFLNMDSQNYRVVEFFSDGVLVDFPGFSSTCRPYNDLNSFGFVRNECFGISSDNVLGLYDCEDSFLCKANCEASDLPGCDRNRGGIGNGPACCYPLSDHSVWHVGDGFDVFSKYECRGFSSWVVPRGMSGGKRGVKLEWALPINSSKDACDVNAHTVNASTVRHGIRCVCDDGFVGDGYANGTGCLKSCFKDGKEKFNEDCEPRREGKRKTIVLTAVLLSVFVAACLVSLLCMMKRSVESTDCGPEQKPPFHSTLSFRKSCNTRLFTLNELDEATKGFNEGQKLMDGSSGSIFTGTLMDGSHIAVQRVHCENEGDLIQVLTRIELLSTILHRHLAHILGCCIDSGYTPMVVYEFPENRSLQDHLHLGKDDKIGLDWYTRLSIAAQTSSILAFLQHEISPPVFHHDLKTSSIFLDEEYNVKVACFGLSGSSNLYRSDVYDMGIVLLEIISGSKLTDITMVLQKIRDGKVREMIDPLLYYHEQPPPGKEQIEVVADLATRCLIFGGSGKLSMVDVARELVHIMKENIDGGSRRGPALEETFSNSSLLQMISMSPDSIYVP</sequence>
<dbReference type="GO" id="GO:0004672">
    <property type="term" value="F:protein kinase activity"/>
    <property type="evidence" value="ECO:0007669"/>
    <property type="project" value="InterPro"/>
</dbReference>
<dbReference type="AlphaFoldDB" id="A0A9Q1K5R1"/>
<dbReference type="Pfam" id="PF13947">
    <property type="entry name" value="GUB_WAK_bind"/>
    <property type="match status" value="1"/>
</dbReference>
<dbReference type="InterPro" id="IPR025287">
    <property type="entry name" value="WAK_GUB"/>
</dbReference>
<dbReference type="InterPro" id="IPR001245">
    <property type="entry name" value="Ser-Thr/Tyr_kinase_cat_dom"/>
</dbReference>